<accession>A0A7X0ZXC6</accession>
<evidence type="ECO:0000313" key="7">
    <source>
        <dbReference type="Proteomes" id="UP000585696"/>
    </source>
</evidence>
<keyword evidence="1" id="KW-1133">Transmembrane helix</keyword>
<evidence type="ECO:0000313" key="4">
    <source>
        <dbReference type="EMBL" id="MBC2312293.1"/>
    </source>
</evidence>
<feature type="transmembrane region" description="Helical" evidence="1">
    <location>
        <begin position="37"/>
        <end position="54"/>
    </location>
</feature>
<evidence type="ECO:0000256" key="1">
    <source>
        <dbReference type="SAM" id="Phobius"/>
    </source>
</evidence>
<dbReference type="Proteomes" id="UP000565628">
    <property type="component" value="Unassembled WGS sequence"/>
</dbReference>
<evidence type="ECO:0000313" key="6">
    <source>
        <dbReference type="Proteomes" id="UP000565628"/>
    </source>
</evidence>
<dbReference type="EMBL" id="JAARZT010000004">
    <property type="protein sequence ID" value="MBC2292120.1"/>
    <property type="molecule type" value="Genomic_DNA"/>
</dbReference>
<gene>
    <name evidence="2" type="ORF">HCB69_05245</name>
    <name evidence="3" type="ORF">HCC36_02650</name>
    <name evidence="4" type="ORF">HCJ81_15465</name>
</gene>
<sequence length="68" mass="8109">MNNSQKKYDFFIYALIMFAGIILTSWFEPLIGEKVASAIQIVLFCICMPITLWMRWQNRKMDKQNEDN</sequence>
<evidence type="ECO:0000313" key="2">
    <source>
        <dbReference type="EMBL" id="MBC2283774.1"/>
    </source>
</evidence>
<dbReference type="Proteomes" id="UP000585696">
    <property type="component" value="Unassembled WGS sequence"/>
</dbReference>
<protein>
    <submittedName>
        <fullName evidence="4">Uncharacterized protein</fullName>
    </submittedName>
</protein>
<keyword evidence="1" id="KW-0812">Transmembrane</keyword>
<reference evidence="5 6" key="1">
    <citation type="submission" date="2020-03" db="EMBL/GenBank/DDBJ databases">
        <title>Soil Listeria distribution.</title>
        <authorList>
            <person name="Liao J."/>
            <person name="Wiedmann M."/>
        </authorList>
    </citation>
    <scope>NUCLEOTIDE SEQUENCE [LARGE SCALE GENOMIC DNA]</scope>
    <source>
        <strain evidence="4 6">FSL L7-0039</strain>
        <strain evidence="3 5">FSL L7-0051</strain>
        <strain evidence="2 7">FSL L7-0054</strain>
    </source>
</reference>
<name>A0A7X0ZXC6_9LIST</name>
<organism evidence="4 6">
    <name type="scientific">Listeria booriae</name>
    <dbReference type="NCBI Taxonomy" id="1552123"/>
    <lineage>
        <taxon>Bacteria</taxon>
        <taxon>Bacillati</taxon>
        <taxon>Bacillota</taxon>
        <taxon>Bacilli</taxon>
        <taxon>Bacillales</taxon>
        <taxon>Listeriaceae</taxon>
        <taxon>Listeria</taxon>
    </lineage>
</organism>
<keyword evidence="1" id="KW-0472">Membrane</keyword>
<dbReference type="Proteomes" id="UP000543005">
    <property type="component" value="Unassembled WGS sequence"/>
</dbReference>
<evidence type="ECO:0000313" key="3">
    <source>
        <dbReference type="EMBL" id="MBC2292120.1"/>
    </source>
</evidence>
<feature type="transmembrane region" description="Helical" evidence="1">
    <location>
        <begin position="12"/>
        <end position="31"/>
    </location>
</feature>
<dbReference type="EMBL" id="JAASWV010000029">
    <property type="protein sequence ID" value="MBC2312293.1"/>
    <property type="molecule type" value="Genomic_DNA"/>
</dbReference>
<comment type="caution">
    <text evidence="4">The sequence shown here is derived from an EMBL/GenBank/DDBJ whole genome shotgun (WGS) entry which is preliminary data.</text>
</comment>
<proteinExistence type="predicted"/>
<evidence type="ECO:0000313" key="5">
    <source>
        <dbReference type="Proteomes" id="UP000543005"/>
    </source>
</evidence>
<dbReference type="RefSeq" id="WP_185353530.1">
    <property type="nucleotide sequence ID" value="NZ_JAAROI010000009.1"/>
</dbReference>
<dbReference type="EMBL" id="JAARZS010000010">
    <property type="protein sequence ID" value="MBC2283774.1"/>
    <property type="molecule type" value="Genomic_DNA"/>
</dbReference>
<dbReference type="AlphaFoldDB" id="A0A7X0ZXC6"/>